<dbReference type="CDD" id="cd07826">
    <property type="entry name" value="SRPBCC_CalC_Aha1-like_9"/>
    <property type="match status" value="1"/>
</dbReference>
<dbReference type="KEGG" id="uli:ETAA1_22820"/>
<evidence type="ECO:0000313" key="3">
    <source>
        <dbReference type="EMBL" id="QDU20330.1"/>
    </source>
</evidence>
<dbReference type="EMBL" id="CP036273">
    <property type="protein sequence ID" value="QDU20330.1"/>
    <property type="molecule type" value="Genomic_DNA"/>
</dbReference>
<dbReference type="Proteomes" id="UP000319576">
    <property type="component" value="Chromosome"/>
</dbReference>
<comment type="similarity">
    <text evidence="1">Belongs to the AHA1 family.</text>
</comment>
<keyword evidence="4" id="KW-1185">Reference proteome</keyword>
<dbReference type="RefSeq" id="WP_238389417.1">
    <property type="nucleotide sequence ID" value="NZ_CP036273.1"/>
</dbReference>
<feature type="domain" description="Activator of Hsp90 ATPase homologue 1/2-like C-terminal" evidence="2">
    <location>
        <begin position="22"/>
        <end position="157"/>
    </location>
</feature>
<evidence type="ECO:0000256" key="1">
    <source>
        <dbReference type="ARBA" id="ARBA00006817"/>
    </source>
</evidence>
<proteinExistence type="inferred from homology"/>
<dbReference type="Pfam" id="PF08327">
    <property type="entry name" value="AHSA1"/>
    <property type="match status" value="1"/>
</dbReference>
<dbReference type="InterPro" id="IPR023393">
    <property type="entry name" value="START-like_dom_sf"/>
</dbReference>
<evidence type="ECO:0000313" key="4">
    <source>
        <dbReference type="Proteomes" id="UP000319576"/>
    </source>
</evidence>
<gene>
    <name evidence="3" type="ORF">ETAA1_22820</name>
</gene>
<dbReference type="AlphaFoldDB" id="A0A517XS43"/>
<accession>A0A517XS43</accession>
<name>A0A517XS43_9BACT</name>
<dbReference type="InterPro" id="IPR013538">
    <property type="entry name" value="ASHA1/2-like_C"/>
</dbReference>
<evidence type="ECO:0000259" key="2">
    <source>
        <dbReference type="Pfam" id="PF08327"/>
    </source>
</evidence>
<dbReference type="Gene3D" id="3.30.530.20">
    <property type="match status" value="1"/>
</dbReference>
<sequence length="160" mass="17664">MKNPATFTTPSDREIVVTRRFNAPRKLVWDTMTQVELKKRWMTGPPGWVMTVGESDTRTGGTFRAVWTGPNGETLTMSGEYRDVTPPERCVRTEKFEMVGGPPMGEQLATLVLTDEGDKTLMTLTLEYATKEARDGAAASGMEHGMEASYARLDEILAAA</sequence>
<reference evidence="3 4" key="1">
    <citation type="submission" date="2019-02" db="EMBL/GenBank/DDBJ databases">
        <title>Deep-cultivation of Planctomycetes and their phenomic and genomic characterization uncovers novel biology.</title>
        <authorList>
            <person name="Wiegand S."/>
            <person name="Jogler M."/>
            <person name="Boedeker C."/>
            <person name="Pinto D."/>
            <person name="Vollmers J."/>
            <person name="Rivas-Marin E."/>
            <person name="Kohn T."/>
            <person name="Peeters S.H."/>
            <person name="Heuer A."/>
            <person name="Rast P."/>
            <person name="Oberbeckmann S."/>
            <person name="Bunk B."/>
            <person name="Jeske O."/>
            <person name="Meyerdierks A."/>
            <person name="Storesund J.E."/>
            <person name="Kallscheuer N."/>
            <person name="Luecker S."/>
            <person name="Lage O.M."/>
            <person name="Pohl T."/>
            <person name="Merkel B.J."/>
            <person name="Hornburger P."/>
            <person name="Mueller R.-W."/>
            <person name="Bruemmer F."/>
            <person name="Labrenz M."/>
            <person name="Spormann A.M."/>
            <person name="Op den Camp H."/>
            <person name="Overmann J."/>
            <person name="Amann R."/>
            <person name="Jetten M.S.M."/>
            <person name="Mascher T."/>
            <person name="Medema M.H."/>
            <person name="Devos D.P."/>
            <person name="Kaster A.-K."/>
            <person name="Ovreas L."/>
            <person name="Rohde M."/>
            <person name="Galperin M.Y."/>
            <person name="Jogler C."/>
        </authorList>
    </citation>
    <scope>NUCLEOTIDE SEQUENCE [LARGE SCALE GENOMIC DNA]</scope>
    <source>
        <strain evidence="3 4">ETA_A1</strain>
    </source>
</reference>
<organism evidence="3 4">
    <name type="scientific">Urbifossiella limnaea</name>
    <dbReference type="NCBI Taxonomy" id="2528023"/>
    <lineage>
        <taxon>Bacteria</taxon>
        <taxon>Pseudomonadati</taxon>
        <taxon>Planctomycetota</taxon>
        <taxon>Planctomycetia</taxon>
        <taxon>Gemmatales</taxon>
        <taxon>Gemmataceae</taxon>
        <taxon>Urbifossiella</taxon>
    </lineage>
</organism>
<protein>
    <recommendedName>
        <fullName evidence="2">Activator of Hsp90 ATPase homologue 1/2-like C-terminal domain-containing protein</fullName>
    </recommendedName>
</protein>
<dbReference type="SUPFAM" id="SSF55961">
    <property type="entry name" value="Bet v1-like"/>
    <property type="match status" value="1"/>
</dbReference>